<dbReference type="GO" id="GO:0061630">
    <property type="term" value="F:ubiquitin protein ligase activity"/>
    <property type="evidence" value="ECO:0007669"/>
    <property type="project" value="UniProtKB-EC"/>
</dbReference>
<dbReference type="InterPro" id="IPR024928">
    <property type="entry name" value="E3_ub_ligase_SMURF1"/>
</dbReference>
<comment type="catalytic activity">
    <reaction evidence="1 6">
        <text>S-ubiquitinyl-[E2 ubiquitin-conjugating enzyme]-L-cysteine + [acceptor protein]-L-lysine = [E2 ubiquitin-conjugating enzyme]-L-cysteine + N(6)-ubiquitinyl-[acceptor protein]-L-lysine.</text>
        <dbReference type="EC" id="2.3.2.26"/>
    </reaction>
</comment>
<dbReference type="InterPro" id="IPR035983">
    <property type="entry name" value="Hect_E3_ubiquitin_ligase"/>
</dbReference>
<dbReference type="FunFam" id="2.20.70.10:FF:000017">
    <property type="entry name" value="E3 ubiquitin-protein ligase"/>
    <property type="match status" value="1"/>
</dbReference>
<dbReference type="InterPro" id="IPR036020">
    <property type="entry name" value="WW_dom_sf"/>
</dbReference>
<feature type="domain" description="WW" evidence="11">
    <location>
        <begin position="414"/>
        <end position="447"/>
    </location>
</feature>
<dbReference type="RefSeq" id="XP_004995567.1">
    <property type="nucleotide sequence ID" value="XM_004995510.1"/>
</dbReference>
<dbReference type="PROSITE" id="PS01159">
    <property type="entry name" value="WW_DOMAIN_1"/>
    <property type="match status" value="4"/>
</dbReference>
<dbReference type="PROSITE" id="PS50020">
    <property type="entry name" value="WW_DOMAIN_2"/>
    <property type="match status" value="4"/>
</dbReference>
<evidence type="ECO:0000256" key="9">
    <source>
        <dbReference type="SAM" id="MobiDB-lite"/>
    </source>
</evidence>
<evidence type="ECO:0000256" key="8">
    <source>
        <dbReference type="PROSITE-ProRule" id="PRU00104"/>
    </source>
</evidence>
<dbReference type="InterPro" id="IPR000008">
    <property type="entry name" value="C2_dom"/>
</dbReference>
<dbReference type="Gene3D" id="2.20.70.10">
    <property type="match status" value="3"/>
</dbReference>
<evidence type="ECO:0000259" key="12">
    <source>
        <dbReference type="PROSITE" id="PS50237"/>
    </source>
</evidence>
<dbReference type="SMART" id="SM00119">
    <property type="entry name" value="HECTc"/>
    <property type="match status" value="1"/>
</dbReference>
<accession>F2U5I7</accession>
<keyword evidence="5 6" id="KW-0833">Ubl conjugation pathway</keyword>
<feature type="compositionally biased region" description="Low complexity" evidence="9">
    <location>
        <begin position="146"/>
        <end position="160"/>
    </location>
</feature>
<dbReference type="PANTHER" id="PTHR11254">
    <property type="entry name" value="HECT DOMAIN UBIQUITIN-PROTEIN LIGASE"/>
    <property type="match status" value="1"/>
</dbReference>
<gene>
    <name evidence="13" type="ORF">PTSG_03834</name>
</gene>
<feature type="region of interest" description="Disordered" evidence="9">
    <location>
        <begin position="140"/>
        <end position="173"/>
    </location>
</feature>
<dbReference type="Pfam" id="PF00397">
    <property type="entry name" value="WW"/>
    <property type="match status" value="4"/>
</dbReference>
<dbReference type="Gene3D" id="3.30.2160.10">
    <property type="entry name" value="Hect, E3 ligase catalytic domain"/>
    <property type="match status" value="1"/>
</dbReference>
<dbReference type="InterPro" id="IPR000569">
    <property type="entry name" value="HECT_dom"/>
</dbReference>
<feature type="region of interest" description="Disordered" evidence="9">
    <location>
        <begin position="186"/>
        <end position="259"/>
    </location>
</feature>
<feature type="compositionally biased region" description="Low complexity" evidence="9">
    <location>
        <begin position="219"/>
        <end position="235"/>
    </location>
</feature>
<protein>
    <recommendedName>
        <fullName evidence="6">E3 ubiquitin-protein ligase</fullName>
        <ecNumber evidence="6">2.3.2.26</ecNumber>
    </recommendedName>
</protein>
<dbReference type="AlphaFoldDB" id="F2U5I7"/>
<evidence type="ECO:0000256" key="7">
    <source>
        <dbReference type="PIRSR" id="PIRSR001569-1"/>
    </source>
</evidence>
<feature type="compositionally biased region" description="Low complexity" evidence="9">
    <location>
        <begin position="196"/>
        <end position="211"/>
    </location>
</feature>
<dbReference type="eggNOG" id="KOG0940">
    <property type="taxonomic scope" value="Eukaryota"/>
</dbReference>
<dbReference type="Proteomes" id="UP000007799">
    <property type="component" value="Unassembled WGS sequence"/>
</dbReference>
<evidence type="ECO:0000259" key="11">
    <source>
        <dbReference type="PROSITE" id="PS50020"/>
    </source>
</evidence>
<dbReference type="FunFam" id="3.90.1750.10:FF:000079">
    <property type="entry name" value="E3 ubiquitin-protein ligase"/>
    <property type="match status" value="1"/>
</dbReference>
<dbReference type="SUPFAM" id="SSF49562">
    <property type="entry name" value="C2 domain (Calcium/lipid-binding domain, CaLB)"/>
    <property type="match status" value="1"/>
</dbReference>
<dbReference type="Gene3D" id="2.60.40.150">
    <property type="entry name" value="C2 domain"/>
    <property type="match status" value="1"/>
</dbReference>
<evidence type="ECO:0000313" key="14">
    <source>
        <dbReference type="Proteomes" id="UP000007799"/>
    </source>
</evidence>
<comment type="pathway">
    <text evidence="2 6">Protein modification; protein ubiquitination.</text>
</comment>
<dbReference type="GO" id="GO:0005737">
    <property type="term" value="C:cytoplasm"/>
    <property type="evidence" value="ECO:0007669"/>
    <property type="project" value="UniProtKB-ARBA"/>
</dbReference>
<dbReference type="InParanoid" id="F2U5I7"/>
<dbReference type="InterPro" id="IPR035892">
    <property type="entry name" value="C2_domain_sf"/>
</dbReference>
<feature type="domain" description="WW" evidence="11">
    <location>
        <begin position="252"/>
        <end position="285"/>
    </location>
</feature>
<feature type="domain" description="WW" evidence="11">
    <location>
        <begin position="370"/>
        <end position="403"/>
    </location>
</feature>
<dbReference type="GeneID" id="16076147"/>
<dbReference type="Gene3D" id="3.30.2410.10">
    <property type="entry name" value="Hect, E3 ligase catalytic domain"/>
    <property type="match status" value="1"/>
</dbReference>
<name>F2U5I7_SALR5</name>
<dbReference type="FunCoup" id="F2U5I7">
    <property type="interactions" value="1696"/>
</dbReference>
<feature type="compositionally biased region" description="Polar residues" evidence="9">
    <location>
        <begin position="300"/>
        <end position="310"/>
    </location>
</feature>
<dbReference type="FunFam" id="3.30.2160.10:FF:000001">
    <property type="entry name" value="E3 ubiquitin-protein ligase NEDD4-like"/>
    <property type="match status" value="1"/>
</dbReference>
<evidence type="ECO:0000256" key="4">
    <source>
        <dbReference type="ARBA" id="ARBA00022737"/>
    </source>
</evidence>
<dbReference type="OMA" id="WKRPTLD"/>
<dbReference type="KEGG" id="sre:PTSG_03834"/>
<dbReference type="CDD" id="cd00078">
    <property type="entry name" value="HECTc"/>
    <property type="match status" value="1"/>
</dbReference>
<dbReference type="PIRSF" id="PIRSF001569">
    <property type="entry name" value="E3_ub_ligase_SMURF1"/>
    <property type="match status" value="1"/>
</dbReference>
<dbReference type="SMART" id="SM00456">
    <property type="entry name" value="WW"/>
    <property type="match status" value="4"/>
</dbReference>
<evidence type="ECO:0000259" key="10">
    <source>
        <dbReference type="PROSITE" id="PS50004"/>
    </source>
</evidence>
<dbReference type="STRING" id="946362.F2U5I7"/>
<dbReference type="SUPFAM" id="SSF56204">
    <property type="entry name" value="Hect, E3 ligase catalytic domain"/>
    <property type="match status" value="1"/>
</dbReference>
<dbReference type="PANTHER" id="PTHR11254:SF429">
    <property type="entry name" value="E3 UBIQUITIN-PROTEIN LIGASE SU(DX)"/>
    <property type="match status" value="1"/>
</dbReference>
<dbReference type="Pfam" id="PF00632">
    <property type="entry name" value="HECT"/>
    <property type="match status" value="1"/>
</dbReference>
<dbReference type="GO" id="GO:0016567">
    <property type="term" value="P:protein ubiquitination"/>
    <property type="evidence" value="ECO:0007669"/>
    <property type="project" value="UniProtKB-UniPathway"/>
</dbReference>
<keyword evidence="3 6" id="KW-0808">Transferase</keyword>
<keyword evidence="14" id="KW-1185">Reference proteome</keyword>
<evidence type="ECO:0000256" key="1">
    <source>
        <dbReference type="ARBA" id="ARBA00000885"/>
    </source>
</evidence>
<proteinExistence type="predicted"/>
<dbReference type="EMBL" id="GL832962">
    <property type="protein sequence ID" value="EGD83203.1"/>
    <property type="molecule type" value="Genomic_DNA"/>
</dbReference>
<dbReference type="OrthoDB" id="423283at2759"/>
<dbReference type="FunFam" id="3.30.2410.10:FF:000002">
    <property type="entry name" value="E3 ubiquitin-protein ligase HECW2"/>
    <property type="match status" value="1"/>
</dbReference>
<reference evidence="13" key="1">
    <citation type="submission" date="2009-08" db="EMBL/GenBank/DDBJ databases">
        <title>Annotation of Salpingoeca rosetta.</title>
        <authorList>
            <consortium name="The Broad Institute Genome Sequencing Platform"/>
            <person name="Russ C."/>
            <person name="Cuomo C."/>
            <person name="Burger G."/>
            <person name="Gray M.W."/>
            <person name="Holland P.W.H."/>
            <person name="King N."/>
            <person name="Lang F.B.F."/>
            <person name="Roger A.J."/>
            <person name="Ruiz-Trillo I."/>
            <person name="Young S.K."/>
            <person name="Zeng Q."/>
            <person name="Gargeya S."/>
            <person name="Alvarado L."/>
            <person name="Berlin A."/>
            <person name="Chapman S.B."/>
            <person name="Chen Z."/>
            <person name="Freedman E."/>
            <person name="Gellesch M."/>
            <person name="Goldberg J."/>
            <person name="Griggs A."/>
            <person name="Gujja S."/>
            <person name="Heilman E."/>
            <person name="Heiman D."/>
            <person name="Howarth C."/>
            <person name="Mehta T."/>
            <person name="Neiman D."/>
            <person name="Pearson M."/>
            <person name="Roberts A."/>
            <person name="Saif S."/>
            <person name="Shea T."/>
            <person name="Shenoy N."/>
            <person name="Sisk P."/>
            <person name="Stolte C."/>
            <person name="Sykes S."/>
            <person name="White J."/>
            <person name="Yandava C."/>
            <person name="Haas B."/>
            <person name="Nusbaum C."/>
            <person name="Birren B."/>
        </authorList>
    </citation>
    <scope>NUCLEOTIDE SEQUENCE [LARGE SCALE GENOMIC DNA]</scope>
    <source>
        <strain evidence="13">ATCC 50818</strain>
    </source>
</reference>
<dbReference type="SUPFAM" id="SSF51045">
    <property type="entry name" value="WW domain"/>
    <property type="match status" value="4"/>
</dbReference>
<organism evidence="14">
    <name type="scientific">Salpingoeca rosetta (strain ATCC 50818 / BSB-021)</name>
    <dbReference type="NCBI Taxonomy" id="946362"/>
    <lineage>
        <taxon>Eukaryota</taxon>
        <taxon>Choanoflagellata</taxon>
        <taxon>Craspedida</taxon>
        <taxon>Salpingoecidae</taxon>
        <taxon>Salpingoeca</taxon>
    </lineage>
</organism>
<dbReference type="UniPathway" id="UPA00143"/>
<sequence length="844" mass="95445">MPRQTSAEALRQLSVQVRSAELRPRAGASAPDVYVEVGLDNASARTKTSVVRRSWNPSFPGIPKNKIGLVVDESSVLVIVVKSKLSFRSDHTLGTCKLAVTDIPPGAAAGHQMDMRQTLKLNDEEVGKITLSVGLAGQSFSRTSTLPPQAAAPPQAAVQAPPLPPGWEARTDGQGRTYYVDHNTRRTQWVPPPMPQQAAAPQQPQHSQMPPRSGSQSYPQPVQPTTVSVQPQTPTATRARLSSSAVTSDQFGQLPPGWEVRRDQRNRVYYVDHNTRSTTWQRPSTDMLQARDLYMRQRQHLSQAQAQHGQRSLFGDSSSSSSSSAQQPPQQEQQPPPQESGEGPQQDVSSSTDGGDASTAAEQQPDDGLGPLPKGWEKRTTPTGRPYFVYHPARHTQWEDPRQGRSLVARAQELPLPAGWEIRVDQFGRQYFVDHNTRSTTFTDPRIKLLQEQNADIPQYQRQFKNKVSVLRYSYCPKIAGRFTMTVRRDNLFEDSFRGIMSIKPDSSGFCNELKRRLYLSFEGEDGLDYGGVAREWFFLISHEMLNPMYCLFQYAASNNYQLEINPNSGVNPEHLHYFQFVGRVVGMAIYHEKFIDNGFTLPFYKRILGRELTLKDLETVDPEYYKNLIWILDNDIDELYLGMTFSVDEHEFGQIKEHELKPGGADIDVTDANKKEYVELVAQWRLSRGIQEQTTAFLKGFHEVIPAEALVAFDERELELLLIGMAEFDVAEWETHTIYRNYDRRSKQITWFWEIVREFDNEQRARLLQFVTGSCRLPVGGFADLQGSNGPQKFCIDKYGSADSLPRSHTCFNRLDLPPYKSKADMKTKLTMAIEETEGFGLE</sequence>
<feature type="domain" description="C2" evidence="10">
    <location>
        <begin position="1"/>
        <end position="114"/>
    </location>
</feature>
<keyword evidence="4" id="KW-0677">Repeat</keyword>
<feature type="compositionally biased region" description="Polar residues" evidence="9">
    <location>
        <begin position="240"/>
        <end position="251"/>
    </location>
</feature>
<feature type="domain" description="WW" evidence="11">
    <location>
        <begin position="161"/>
        <end position="194"/>
    </location>
</feature>
<dbReference type="InterPro" id="IPR050409">
    <property type="entry name" value="E3_ubiq-protein_ligase"/>
</dbReference>
<dbReference type="GO" id="GO:0043161">
    <property type="term" value="P:proteasome-mediated ubiquitin-dependent protein catabolic process"/>
    <property type="evidence" value="ECO:0007669"/>
    <property type="project" value="TreeGrafter"/>
</dbReference>
<dbReference type="Gene3D" id="3.90.1750.10">
    <property type="entry name" value="Hect, E3 ligase catalytic domains"/>
    <property type="match status" value="1"/>
</dbReference>
<dbReference type="EC" id="2.3.2.26" evidence="6"/>
<dbReference type="InterPro" id="IPR001202">
    <property type="entry name" value="WW_dom"/>
</dbReference>
<dbReference type="Pfam" id="PF00168">
    <property type="entry name" value="C2"/>
    <property type="match status" value="1"/>
</dbReference>
<feature type="domain" description="HECT" evidence="12">
    <location>
        <begin position="514"/>
        <end position="844"/>
    </location>
</feature>
<evidence type="ECO:0000256" key="6">
    <source>
        <dbReference type="PIRNR" id="PIRNR001569"/>
    </source>
</evidence>
<evidence type="ECO:0000313" key="13">
    <source>
        <dbReference type="EMBL" id="EGD83203.1"/>
    </source>
</evidence>
<evidence type="ECO:0000256" key="3">
    <source>
        <dbReference type="ARBA" id="ARBA00022679"/>
    </source>
</evidence>
<dbReference type="PROSITE" id="PS50237">
    <property type="entry name" value="HECT"/>
    <property type="match status" value="1"/>
</dbReference>
<dbReference type="CDD" id="cd00201">
    <property type="entry name" value="WW"/>
    <property type="match status" value="4"/>
</dbReference>
<feature type="region of interest" description="Disordered" evidence="9">
    <location>
        <begin position="298"/>
        <end position="388"/>
    </location>
</feature>
<feature type="active site" description="Glycyl thioester intermediate" evidence="7 8">
    <location>
        <position position="812"/>
    </location>
</feature>
<evidence type="ECO:0000256" key="2">
    <source>
        <dbReference type="ARBA" id="ARBA00004906"/>
    </source>
</evidence>
<dbReference type="PROSITE" id="PS50004">
    <property type="entry name" value="C2"/>
    <property type="match status" value="1"/>
</dbReference>
<dbReference type="SMART" id="SM00239">
    <property type="entry name" value="C2"/>
    <property type="match status" value="1"/>
</dbReference>
<evidence type="ECO:0000256" key="5">
    <source>
        <dbReference type="ARBA" id="ARBA00022786"/>
    </source>
</evidence>
<feature type="compositionally biased region" description="Low complexity" evidence="9">
    <location>
        <begin position="317"/>
        <end position="346"/>
    </location>
</feature>